<dbReference type="OrthoDB" id="5982228at2759"/>
<feature type="transmembrane region" description="Helical" evidence="6">
    <location>
        <begin position="202"/>
        <end position="224"/>
    </location>
</feature>
<dbReference type="AlphaFoldDB" id="A0A0D7ATM4"/>
<keyword evidence="2 6" id="KW-0812">Transmembrane</keyword>
<evidence type="ECO:0000256" key="5">
    <source>
        <dbReference type="SAM" id="MobiDB-lite"/>
    </source>
</evidence>
<dbReference type="PANTHER" id="PTHR11785">
    <property type="entry name" value="AMINO ACID TRANSPORTER"/>
    <property type="match status" value="1"/>
</dbReference>
<dbReference type="GO" id="GO:0015179">
    <property type="term" value="F:L-amino acid transmembrane transporter activity"/>
    <property type="evidence" value="ECO:0007669"/>
    <property type="project" value="TreeGrafter"/>
</dbReference>
<evidence type="ECO:0000256" key="4">
    <source>
        <dbReference type="ARBA" id="ARBA00023136"/>
    </source>
</evidence>
<dbReference type="Proteomes" id="UP000054007">
    <property type="component" value="Unassembled WGS sequence"/>
</dbReference>
<feature type="transmembrane region" description="Helical" evidence="6">
    <location>
        <begin position="450"/>
        <end position="468"/>
    </location>
</feature>
<feature type="transmembrane region" description="Helical" evidence="6">
    <location>
        <begin position="245"/>
        <end position="262"/>
    </location>
</feature>
<evidence type="ECO:0000256" key="6">
    <source>
        <dbReference type="SAM" id="Phobius"/>
    </source>
</evidence>
<dbReference type="Pfam" id="PF13520">
    <property type="entry name" value="AA_permease_2"/>
    <property type="match status" value="1"/>
</dbReference>
<feature type="transmembrane region" description="Helical" evidence="6">
    <location>
        <begin position="282"/>
        <end position="304"/>
    </location>
</feature>
<feature type="transmembrane region" description="Helical" evidence="6">
    <location>
        <begin position="132"/>
        <end position="159"/>
    </location>
</feature>
<protein>
    <submittedName>
        <fullName evidence="7">High-affinity methionine permease</fullName>
    </submittedName>
</protein>
<feature type="region of interest" description="Disordered" evidence="5">
    <location>
        <begin position="552"/>
        <end position="573"/>
    </location>
</feature>
<keyword evidence="4 6" id="KW-0472">Membrane</keyword>
<accession>A0A0D7ATM4</accession>
<evidence type="ECO:0000256" key="1">
    <source>
        <dbReference type="ARBA" id="ARBA00004141"/>
    </source>
</evidence>
<feature type="transmembrane region" description="Helical" evidence="6">
    <location>
        <begin position="379"/>
        <end position="399"/>
    </location>
</feature>
<feature type="transmembrane region" description="Helical" evidence="6">
    <location>
        <begin position="480"/>
        <end position="499"/>
    </location>
</feature>
<feature type="transmembrane region" description="Helical" evidence="6">
    <location>
        <begin position="84"/>
        <end position="105"/>
    </location>
</feature>
<dbReference type="STRING" id="1314674.A0A0D7ATM4"/>
<dbReference type="InterPro" id="IPR050598">
    <property type="entry name" value="AminoAcid_Transporter"/>
</dbReference>
<feature type="transmembrane region" description="Helical" evidence="6">
    <location>
        <begin position="405"/>
        <end position="429"/>
    </location>
</feature>
<comment type="subcellular location">
    <subcellularLocation>
        <location evidence="1">Membrane</location>
        <topology evidence="1">Multi-pass membrane protein</topology>
    </subcellularLocation>
</comment>
<feature type="transmembrane region" description="Helical" evidence="6">
    <location>
        <begin position="171"/>
        <end position="190"/>
    </location>
</feature>
<feature type="transmembrane region" description="Helical" evidence="6">
    <location>
        <begin position="52"/>
        <end position="72"/>
    </location>
</feature>
<name>A0A0D7ATM4_9AGAR</name>
<dbReference type="Gene3D" id="1.20.1740.10">
    <property type="entry name" value="Amino acid/polyamine transporter I"/>
    <property type="match status" value="1"/>
</dbReference>
<dbReference type="EMBL" id="KN880888">
    <property type="protein sequence ID" value="KIY61698.1"/>
    <property type="molecule type" value="Genomic_DNA"/>
</dbReference>
<keyword evidence="3 6" id="KW-1133">Transmembrane helix</keyword>
<dbReference type="InterPro" id="IPR002293">
    <property type="entry name" value="AA/rel_permease1"/>
</dbReference>
<gene>
    <name evidence="7" type="ORF">CYLTODRAFT_495115</name>
</gene>
<proteinExistence type="predicted"/>
<keyword evidence="8" id="KW-1185">Reference proteome</keyword>
<evidence type="ECO:0000256" key="2">
    <source>
        <dbReference type="ARBA" id="ARBA00022692"/>
    </source>
</evidence>
<reference evidence="7 8" key="1">
    <citation type="journal article" date="2015" name="Fungal Genet. Biol.">
        <title>Evolution of novel wood decay mechanisms in Agaricales revealed by the genome sequences of Fistulina hepatica and Cylindrobasidium torrendii.</title>
        <authorList>
            <person name="Floudas D."/>
            <person name="Held B.W."/>
            <person name="Riley R."/>
            <person name="Nagy L.G."/>
            <person name="Koehler G."/>
            <person name="Ransdell A.S."/>
            <person name="Younus H."/>
            <person name="Chow J."/>
            <person name="Chiniquy J."/>
            <person name="Lipzen A."/>
            <person name="Tritt A."/>
            <person name="Sun H."/>
            <person name="Haridas S."/>
            <person name="LaButti K."/>
            <person name="Ohm R.A."/>
            <person name="Kues U."/>
            <person name="Blanchette R.A."/>
            <person name="Grigoriev I.V."/>
            <person name="Minto R.E."/>
            <person name="Hibbett D.S."/>
        </authorList>
    </citation>
    <scope>NUCLEOTIDE SEQUENCE [LARGE SCALE GENOMIC DNA]</scope>
    <source>
        <strain evidence="7 8">FP15055 ss-10</strain>
    </source>
</reference>
<feature type="transmembrane region" description="Helical" evidence="6">
    <location>
        <begin position="338"/>
        <end position="358"/>
    </location>
</feature>
<organism evidence="7 8">
    <name type="scientific">Cylindrobasidium torrendii FP15055 ss-10</name>
    <dbReference type="NCBI Taxonomy" id="1314674"/>
    <lineage>
        <taxon>Eukaryota</taxon>
        <taxon>Fungi</taxon>
        <taxon>Dikarya</taxon>
        <taxon>Basidiomycota</taxon>
        <taxon>Agaricomycotina</taxon>
        <taxon>Agaricomycetes</taxon>
        <taxon>Agaricomycetidae</taxon>
        <taxon>Agaricales</taxon>
        <taxon>Marasmiineae</taxon>
        <taxon>Physalacriaceae</taxon>
        <taxon>Cylindrobasidium</taxon>
    </lineage>
</organism>
<dbReference type="PANTHER" id="PTHR11785:SF353">
    <property type="entry name" value="METHIONINE TRANSPORTER (EUROFUNG)"/>
    <property type="match status" value="1"/>
</dbReference>
<evidence type="ECO:0000313" key="8">
    <source>
        <dbReference type="Proteomes" id="UP000054007"/>
    </source>
</evidence>
<evidence type="ECO:0000256" key="3">
    <source>
        <dbReference type="ARBA" id="ARBA00022989"/>
    </source>
</evidence>
<evidence type="ECO:0000313" key="7">
    <source>
        <dbReference type="EMBL" id="KIY61698.1"/>
    </source>
</evidence>
<sequence>MSTAVYENEKSDKDSVVPAVAVLADSDLHLDELHRNEGGAPIEDVSPIGIQVGWWTAVFLNFSQMIGTGIFSTPGTILRQCGSFGLAMIFWVIGFLLGAAGLSYYTELLALFPNRAGADVAYLEQAYHRPKFLFPVSFAVITIILGFASSNAIVCAEYILYAHGDNDPNPWTMRGIAIAAYGLACIIVVINNRLALAVSNVLSLVKVIILIFVVVTGWVVLGGHTRVENPRSHFKDGFAGTTNDGNALAGAMINVIFAYAGWNNANNVANEMANPVKTVKTAGPFALGIVFFLYLFANIAYIAAIPVEVARESKQLLAAKFFSAVFGDYAGSRVLPVLVALSAFGNLVSVAVGQARVFREVARQGVFPFSKFFASTKPFGTPAAPMLLKFILTTIVIIGPPAGDAFNLIVSIQTYPNRLFDLALVIGVYAIRRRRAKAGLPPPEYVSWHIALWFSIAVNLFVLIMPWVPPTTNSYSFPYYVPWVTGIGVLAFCFGYWAVWMHVLPRIRGYKIYEEVTQLDNGELSKTFVNVYHDERGDVFREKLRRDAIAAAAADSHSSEEKISEVPATGSHA</sequence>
<dbReference type="GO" id="GO:0016020">
    <property type="term" value="C:membrane"/>
    <property type="evidence" value="ECO:0007669"/>
    <property type="project" value="UniProtKB-SubCell"/>
</dbReference>